<dbReference type="Gene3D" id="1.25.40.10">
    <property type="entry name" value="Tetratricopeptide repeat domain"/>
    <property type="match status" value="3"/>
</dbReference>
<proteinExistence type="predicted"/>
<evidence type="ECO:0000256" key="1">
    <source>
        <dbReference type="SAM" id="MobiDB-lite"/>
    </source>
</evidence>
<dbReference type="STRING" id="651661.SAMN05660293_00894"/>
<evidence type="ECO:0000313" key="3">
    <source>
        <dbReference type="Proteomes" id="UP000190897"/>
    </source>
</evidence>
<reference evidence="3" key="1">
    <citation type="submission" date="2017-02" db="EMBL/GenBank/DDBJ databases">
        <authorList>
            <person name="Varghese N."/>
            <person name="Submissions S."/>
        </authorList>
    </citation>
    <scope>NUCLEOTIDE SEQUENCE [LARGE SCALE GENOMIC DNA]</scope>
    <source>
        <strain evidence="3">DSM 22270</strain>
    </source>
</reference>
<dbReference type="EMBL" id="FUZA01000001">
    <property type="protein sequence ID" value="SKB54439.1"/>
    <property type="molecule type" value="Genomic_DNA"/>
</dbReference>
<dbReference type="InterPro" id="IPR019734">
    <property type="entry name" value="TPR_rpt"/>
</dbReference>
<name>A0A1T5C512_9BACT</name>
<protein>
    <submittedName>
        <fullName evidence="2">Tetratricopeptide repeat-containing protein</fullName>
    </submittedName>
</protein>
<organism evidence="2 3">
    <name type="scientific">Dyadobacter psychrophilus</name>
    <dbReference type="NCBI Taxonomy" id="651661"/>
    <lineage>
        <taxon>Bacteria</taxon>
        <taxon>Pseudomonadati</taxon>
        <taxon>Bacteroidota</taxon>
        <taxon>Cytophagia</taxon>
        <taxon>Cytophagales</taxon>
        <taxon>Spirosomataceae</taxon>
        <taxon>Dyadobacter</taxon>
    </lineage>
</organism>
<evidence type="ECO:0000313" key="2">
    <source>
        <dbReference type="EMBL" id="SKB54439.1"/>
    </source>
</evidence>
<dbReference type="SMART" id="SM00028">
    <property type="entry name" value="TPR"/>
    <property type="match status" value="5"/>
</dbReference>
<dbReference type="Pfam" id="PF13174">
    <property type="entry name" value="TPR_6"/>
    <property type="match status" value="1"/>
</dbReference>
<accession>A0A1T5C512</accession>
<dbReference type="SUPFAM" id="SSF48452">
    <property type="entry name" value="TPR-like"/>
    <property type="match status" value="1"/>
</dbReference>
<dbReference type="InterPro" id="IPR011990">
    <property type="entry name" value="TPR-like_helical_dom_sf"/>
</dbReference>
<feature type="region of interest" description="Disordered" evidence="1">
    <location>
        <begin position="519"/>
        <end position="540"/>
    </location>
</feature>
<keyword evidence="3" id="KW-1185">Reference proteome</keyword>
<dbReference type="Proteomes" id="UP000190897">
    <property type="component" value="Unassembled WGS sequence"/>
</dbReference>
<dbReference type="AlphaFoldDB" id="A0A1T5C512"/>
<gene>
    <name evidence="2" type="ORF">SAMN05660293_00894</name>
</gene>
<sequence length="762" mass="87350">MRLSSIRNYLNYRFSFAYKETKDIPNFIFVTNRFALYICRTVLSLTFIGLLASCSQYSTKPAAIGFHNLSAHYNAYFMAEQSLAEAEFQMSKAYKENYNELLPILLPMDSVLSLPVKSQLQDAIKKSSIVAEKHQNSKWMDNSYIVLGKSRLYLGEWADGLEALRYVYANGRDENDKNNALILLMRAYTIRKDYSNALGVAEYLSQQPLNKASTRDFYLTKAYLHQQNGEYLTSVAILEESFPLLKKSTETARIHFAAAQMYDRLGQYALANKHYKGVSKNRPGYDLGFYSAMNSLQNEVVLNPKKDLDDVGFDRMLRDRKNEDLNDKIYFTMGLLAEHRKQIPEAIGYLQKAVAASKGTNLEQKAYSYLQLARINYESLEKFEVSKAYYDSALAILPQQAPEYKLVSERKRALDDFVKHYSIVSAEDSLQKLAQMNPAALDNRIDAIIEAQETARKEAEAKERKAMLAAQNTNVQSVQNPLMNAGERRWELYDPALINKGKTEFKRAWGNRPLEDDWRRSSRQMRSLAGNDRNAPDSLSVQTEAVADNSLKKGTPEWDALHTSLKQNIPLTEGQMAESQKRKEDALYNLGKIYRFDLQESQRSISTFERVLADYPKTQYKEEIYYLLYLTYEADSEKSTWKNKLFTEYPTSTYARLVGKSSDSNVAGSGNPVKEYEAAYALYSKGDYAKALEDIEQNLPAYKGHIMEDKFALLRVFLIGKVRGKDAYTQAITEFMRLYPSSIYLPRLKEMQELNSLSMGKR</sequence>